<dbReference type="InterPro" id="IPR045851">
    <property type="entry name" value="AMP-bd_C_sf"/>
</dbReference>
<sequence>MPRRENPDVAIEYEADPGAFRVDTVLKRDVFSTVERGTYVTRDGRALEAVRRRWDTVSLWFALLAARLAAFERRALEKVTRTGVTTPLLAVGDRFLVRGWIEGVPLHIARPHGDRHFFHSARAALRQLHRAGYVHNDLAKQQNWLRGADGEAWLMDFQLALPISRRWKLGRVLAYEDLRHLLKHKRTYCPGDLTPREKAMLAKKSVITRVWMATGKKVYRFVTRRLMSYSDTEGRGPRVTQVGPRIAAALAAHPQVEAVHMADFQTLGGKVGLYAFVAPRAGAELSVEAVRGHLDAALPDRPHLDHVQIVPRLPLGPDGAVRDDLLLLVARNQIEMVDALSGSDDVRALMAEIARARLNLTDRITRTAA</sequence>
<dbReference type="NCBIfam" id="NF006620">
    <property type="entry name" value="PRK09188.1"/>
    <property type="match status" value="1"/>
</dbReference>
<keyword evidence="1" id="KW-0808">Transferase</keyword>
<keyword evidence="1" id="KW-0418">Kinase</keyword>
<keyword evidence="2" id="KW-1185">Reference proteome</keyword>
<name>A0A3L7AKE8_9HYPH</name>
<dbReference type="InterPro" id="IPR011009">
    <property type="entry name" value="Kinase-like_dom_sf"/>
</dbReference>
<evidence type="ECO:0000313" key="2">
    <source>
        <dbReference type="Proteomes" id="UP000269692"/>
    </source>
</evidence>
<reference evidence="1 2" key="1">
    <citation type="submission" date="2018-10" db="EMBL/GenBank/DDBJ databases">
        <title>Xanthobacter tagetidis genome sequencing and assembly.</title>
        <authorList>
            <person name="Maclea K.S."/>
            <person name="Goen A.E."/>
            <person name="Fatima S.A."/>
        </authorList>
    </citation>
    <scope>NUCLEOTIDE SEQUENCE [LARGE SCALE GENOMIC DNA]</scope>
    <source>
        <strain evidence="1 2">ATCC 700314</strain>
    </source>
</reference>
<dbReference type="SUPFAM" id="SSF56112">
    <property type="entry name" value="Protein kinase-like (PK-like)"/>
    <property type="match status" value="1"/>
</dbReference>
<evidence type="ECO:0000313" key="1">
    <source>
        <dbReference type="EMBL" id="RLP80494.1"/>
    </source>
</evidence>
<dbReference type="RefSeq" id="WP_121622288.1">
    <property type="nucleotide sequence ID" value="NZ_JACIIW010000006.1"/>
</dbReference>
<dbReference type="OrthoDB" id="212517at2"/>
<dbReference type="AlphaFoldDB" id="A0A3L7AKE8"/>
<proteinExistence type="predicted"/>
<protein>
    <submittedName>
        <fullName evidence="1">Serine/threonine protein kinase</fullName>
    </submittedName>
</protein>
<comment type="caution">
    <text evidence="1">The sequence shown here is derived from an EMBL/GenBank/DDBJ whole genome shotgun (WGS) entry which is preliminary data.</text>
</comment>
<dbReference type="Proteomes" id="UP000269692">
    <property type="component" value="Unassembled WGS sequence"/>
</dbReference>
<dbReference type="Gene3D" id="3.30.300.30">
    <property type="match status" value="1"/>
</dbReference>
<dbReference type="GO" id="GO:0004674">
    <property type="term" value="F:protein serine/threonine kinase activity"/>
    <property type="evidence" value="ECO:0007669"/>
    <property type="project" value="UniProtKB-KW"/>
</dbReference>
<accession>A0A3L7AKE8</accession>
<dbReference type="SUPFAM" id="SSF56801">
    <property type="entry name" value="Acetyl-CoA synthetase-like"/>
    <property type="match status" value="1"/>
</dbReference>
<dbReference type="EMBL" id="RCTF01000003">
    <property type="protein sequence ID" value="RLP80494.1"/>
    <property type="molecule type" value="Genomic_DNA"/>
</dbReference>
<organism evidence="1 2">
    <name type="scientific">Xanthobacter tagetidis</name>
    <dbReference type="NCBI Taxonomy" id="60216"/>
    <lineage>
        <taxon>Bacteria</taxon>
        <taxon>Pseudomonadati</taxon>
        <taxon>Pseudomonadota</taxon>
        <taxon>Alphaproteobacteria</taxon>
        <taxon>Hyphomicrobiales</taxon>
        <taxon>Xanthobacteraceae</taxon>
        <taxon>Xanthobacter</taxon>
    </lineage>
</organism>
<gene>
    <name evidence="1" type="ORF">D9R14_05410</name>
</gene>
<keyword evidence="1" id="KW-0723">Serine/threonine-protein kinase</keyword>